<organism evidence="1 2">
    <name type="scientific">Candidatus Caccosoma faecigallinarum</name>
    <dbReference type="NCBI Taxonomy" id="2840720"/>
    <lineage>
        <taxon>Bacteria</taxon>
        <taxon>Bacillati</taxon>
        <taxon>Bacillota</taxon>
        <taxon>Bacillota incertae sedis</taxon>
        <taxon>Candidatus Caccosoma</taxon>
    </lineage>
</organism>
<comment type="caution">
    <text evidence="1">The sequence shown here is derived from an EMBL/GenBank/DDBJ whole genome shotgun (WGS) entry which is preliminary data.</text>
</comment>
<evidence type="ECO:0000313" key="1">
    <source>
        <dbReference type="EMBL" id="HIT17780.1"/>
    </source>
</evidence>
<dbReference type="AlphaFoldDB" id="A0A9D1G999"/>
<sequence length="151" mass="17895">MAFTFSSTSGKEYTYPNVGQRNGVVAKLGEGNLAWDEVRSKQLEDDWICDNNNRYRLLYRTLATIRNSKYFPFRTGRLKNSIRYRMTEYGFEIYIDDDVINGAPYQYFLEFGTKLSRKHEGFWYKKIFNEVAQMIKRTTHGFYVEEKGGKK</sequence>
<proteinExistence type="predicted"/>
<name>A0A9D1G999_9FIRM</name>
<reference evidence="1" key="2">
    <citation type="journal article" date="2021" name="PeerJ">
        <title>Extensive microbial diversity within the chicken gut microbiome revealed by metagenomics and culture.</title>
        <authorList>
            <person name="Gilroy R."/>
            <person name="Ravi A."/>
            <person name="Getino M."/>
            <person name="Pursley I."/>
            <person name="Horton D.L."/>
            <person name="Alikhan N.F."/>
            <person name="Baker D."/>
            <person name="Gharbi K."/>
            <person name="Hall N."/>
            <person name="Watson M."/>
            <person name="Adriaenssens E.M."/>
            <person name="Foster-Nyarko E."/>
            <person name="Jarju S."/>
            <person name="Secka A."/>
            <person name="Antonio M."/>
            <person name="Oren A."/>
            <person name="Chaudhuri R.R."/>
            <person name="La Ragione R."/>
            <person name="Hildebrand F."/>
            <person name="Pallen M.J."/>
        </authorList>
    </citation>
    <scope>NUCLEOTIDE SEQUENCE</scope>
    <source>
        <strain evidence="1">14508</strain>
    </source>
</reference>
<dbReference type="Proteomes" id="UP000886893">
    <property type="component" value="Unassembled WGS sequence"/>
</dbReference>
<accession>A0A9D1G999</accession>
<protein>
    <submittedName>
        <fullName evidence="1">Uncharacterized protein</fullName>
    </submittedName>
</protein>
<dbReference type="EMBL" id="DVKI01000168">
    <property type="protein sequence ID" value="HIT17780.1"/>
    <property type="molecule type" value="Genomic_DNA"/>
</dbReference>
<evidence type="ECO:0000313" key="2">
    <source>
        <dbReference type="Proteomes" id="UP000886893"/>
    </source>
</evidence>
<reference evidence="1" key="1">
    <citation type="submission" date="2020-10" db="EMBL/GenBank/DDBJ databases">
        <authorList>
            <person name="Gilroy R."/>
        </authorList>
    </citation>
    <scope>NUCLEOTIDE SEQUENCE</scope>
    <source>
        <strain evidence="1">14508</strain>
    </source>
</reference>
<gene>
    <name evidence="1" type="ORF">IAD04_05350</name>
</gene>